<evidence type="ECO:0008006" key="4">
    <source>
        <dbReference type="Google" id="ProtNLM"/>
    </source>
</evidence>
<accession>A0A1F4ZEE1</accession>
<comment type="caution">
    <text evidence="2">The sequence shown here is derived from an EMBL/GenBank/DDBJ whole genome shotgun (WGS) entry which is preliminary data.</text>
</comment>
<dbReference type="STRING" id="1797259.A2989_04570"/>
<sequence>MRCPDCGAVLSDTPLMGKVGEAMRCGRCGGWWTNGSVVNEATMMELLKWPGKMIAGKWMVVGEERCPRDRQLLMKYEGESVPFNVSVKRCTKCGWWWWPGDELYRFKPAQEVKKDYFRLWGKMAETGSLLLPLLIIAVILSGLVAGLMLVQIRQQVGVPARGEIQIHK</sequence>
<keyword evidence="1" id="KW-0812">Transmembrane</keyword>
<keyword evidence="1" id="KW-0472">Membrane</keyword>
<gene>
    <name evidence="2" type="ORF">A2989_04570</name>
</gene>
<proteinExistence type="predicted"/>
<reference evidence="2 3" key="1">
    <citation type="journal article" date="2016" name="Nat. Commun.">
        <title>Thousands of microbial genomes shed light on interconnected biogeochemical processes in an aquifer system.</title>
        <authorList>
            <person name="Anantharaman K."/>
            <person name="Brown C.T."/>
            <person name="Hug L.A."/>
            <person name="Sharon I."/>
            <person name="Castelle C.J."/>
            <person name="Probst A.J."/>
            <person name="Thomas B.C."/>
            <person name="Singh A."/>
            <person name="Wilkins M.J."/>
            <person name="Karaoz U."/>
            <person name="Brodie E.L."/>
            <person name="Williams K.H."/>
            <person name="Hubbard S.S."/>
            <person name="Banfield J.F."/>
        </authorList>
    </citation>
    <scope>NUCLEOTIDE SEQUENCE [LARGE SCALE GENOMIC DNA]</scope>
</reference>
<organism evidence="2 3">
    <name type="scientific">Candidatus Amesbacteria bacterium RIFCSPLOWO2_01_FULL_48_25</name>
    <dbReference type="NCBI Taxonomy" id="1797259"/>
    <lineage>
        <taxon>Bacteria</taxon>
        <taxon>Candidatus Amesiibacteriota</taxon>
    </lineage>
</organism>
<dbReference type="Proteomes" id="UP000177080">
    <property type="component" value="Unassembled WGS sequence"/>
</dbReference>
<keyword evidence="1" id="KW-1133">Transmembrane helix</keyword>
<feature type="transmembrane region" description="Helical" evidence="1">
    <location>
        <begin position="129"/>
        <end position="150"/>
    </location>
</feature>
<protein>
    <recommendedName>
        <fullName evidence="4">Transcription factor zinc-finger domain-containing protein</fullName>
    </recommendedName>
</protein>
<evidence type="ECO:0000313" key="2">
    <source>
        <dbReference type="EMBL" id="OGD04286.1"/>
    </source>
</evidence>
<name>A0A1F4ZEE1_9BACT</name>
<dbReference type="EMBL" id="MEXN01000001">
    <property type="protein sequence ID" value="OGD04286.1"/>
    <property type="molecule type" value="Genomic_DNA"/>
</dbReference>
<evidence type="ECO:0000256" key="1">
    <source>
        <dbReference type="SAM" id="Phobius"/>
    </source>
</evidence>
<dbReference type="AlphaFoldDB" id="A0A1F4ZEE1"/>
<evidence type="ECO:0000313" key="3">
    <source>
        <dbReference type="Proteomes" id="UP000177080"/>
    </source>
</evidence>